<dbReference type="STRING" id="121845.A0A3Q0JDM4"/>
<dbReference type="SUPFAM" id="SSF52540">
    <property type="entry name" value="P-loop containing nucleoside triphosphate hydrolases"/>
    <property type="match status" value="1"/>
</dbReference>
<dbReference type="GeneID" id="113471571"/>
<dbReference type="GO" id="GO:0005737">
    <property type="term" value="C:cytoplasm"/>
    <property type="evidence" value="ECO:0007669"/>
    <property type="project" value="UniProtKB-SubCell"/>
</dbReference>
<dbReference type="AlphaFoldDB" id="A0A3Q0JDM4"/>
<dbReference type="PANTHER" id="PTHR46184:SF3">
    <property type="entry name" value="UNCONVENTIONAL MYOSIN-IXA"/>
    <property type="match status" value="1"/>
</dbReference>
<gene>
    <name evidence="6" type="primary">LOC113471571</name>
</gene>
<reference evidence="6" key="1">
    <citation type="submission" date="2025-08" db="UniProtKB">
        <authorList>
            <consortium name="RefSeq"/>
        </authorList>
    </citation>
    <scope>IDENTIFICATION</scope>
</reference>
<evidence type="ECO:0000256" key="4">
    <source>
        <dbReference type="ARBA" id="ARBA00023136"/>
    </source>
</evidence>
<comment type="subcellular location">
    <subcellularLocation>
        <location evidence="2">Cytoplasm</location>
    </subcellularLocation>
    <subcellularLocation>
        <location evidence="1">Membrane</location>
    </subcellularLocation>
</comment>
<dbReference type="GO" id="GO:0045198">
    <property type="term" value="P:establishment of epithelial cell apical/basal polarity"/>
    <property type="evidence" value="ECO:0007669"/>
    <property type="project" value="TreeGrafter"/>
</dbReference>
<dbReference type="InterPro" id="IPR000048">
    <property type="entry name" value="IQ_motif_EF-hand-BS"/>
</dbReference>
<dbReference type="SMART" id="SM00015">
    <property type="entry name" value="IQ"/>
    <property type="match status" value="2"/>
</dbReference>
<dbReference type="InterPro" id="IPR046987">
    <property type="entry name" value="Myo9"/>
</dbReference>
<dbReference type="PANTHER" id="PTHR46184">
    <property type="entry name" value="UNCONVENTIONAL MYOSIN-IXB-LIKE PROTEIN"/>
    <property type="match status" value="1"/>
</dbReference>
<sequence length="116" mass="13817">MGTPEKTLLNFFVDCGNRACDLVSGVRAYIERKRFCRLKEAAITIQRWWRAVLERRCLRSHLAASTIQRVWRSYRARAWVRSLRDNLVQFQAHARGYLLRRDMKNKKRKAIYSGET</sequence>
<dbReference type="GO" id="GO:0051015">
    <property type="term" value="F:actin filament binding"/>
    <property type="evidence" value="ECO:0007669"/>
    <property type="project" value="TreeGrafter"/>
</dbReference>
<dbReference type="GO" id="GO:0005884">
    <property type="term" value="C:actin filament"/>
    <property type="evidence" value="ECO:0007669"/>
    <property type="project" value="TreeGrafter"/>
</dbReference>
<dbReference type="Pfam" id="PF00612">
    <property type="entry name" value="IQ"/>
    <property type="match status" value="3"/>
</dbReference>
<dbReference type="GO" id="GO:0044295">
    <property type="term" value="C:axonal growth cone"/>
    <property type="evidence" value="ECO:0007669"/>
    <property type="project" value="TreeGrafter"/>
</dbReference>
<evidence type="ECO:0000256" key="1">
    <source>
        <dbReference type="ARBA" id="ARBA00004370"/>
    </source>
</evidence>
<evidence type="ECO:0000256" key="3">
    <source>
        <dbReference type="ARBA" id="ARBA00022490"/>
    </source>
</evidence>
<dbReference type="PROSITE" id="PS50096">
    <property type="entry name" value="IQ"/>
    <property type="match status" value="3"/>
</dbReference>
<dbReference type="GO" id="GO:0016020">
    <property type="term" value="C:membrane"/>
    <property type="evidence" value="ECO:0007669"/>
    <property type="project" value="UniProtKB-SubCell"/>
</dbReference>
<keyword evidence="3" id="KW-0963">Cytoplasm</keyword>
<dbReference type="Gene3D" id="1.20.5.190">
    <property type="match status" value="2"/>
</dbReference>
<name>A0A3Q0JDM4_DIACI</name>
<dbReference type="GO" id="GO:0035556">
    <property type="term" value="P:intracellular signal transduction"/>
    <property type="evidence" value="ECO:0007669"/>
    <property type="project" value="InterPro"/>
</dbReference>
<dbReference type="Proteomes" id="UP000079169">
    <property type="component" value="Unplaced"/>
</dbReference>
<dbReference type="InterPro" id="IPR027417">
    <property type="entry name" value="P-loop_NTPase"/>
</dbReference>
<keyword evidence="5" id="KW-1185">Reference proteome</keyword>
<protein>
    <submittedName>
        <fullName evidence="6">Unconventional myosin-IXb-like</fullName>
    </submittedName>
</protein>
<proteinExistence type="predicted"/>
<dbReference type="GO" id="GO:0005096">
    <property type="term" value="F:GTPase activator activity"/>
    <property type="evidence" value="ECO:0007669"/>
    <property type="project" value="InterPro"/>
</dbReference>
<evidence type="ECO:0000313" key="6">
    <source>
        <dbReference type="RefSeq" id="XP_026686612.1"/>
    </source>
</evidence>
<organism evidence="5 6">
    <name type="scientific">Diaphorina citri</name>
    <name type="common">Asian citrus psyllid</name>
    <dbReference type="NCBI Taxonomy" id="121845"/>
    <lineage>
        <taxon>Eukaryota</taxon>
        <taxon>Metazoa</taxon>
        <taxon>Ecdysozoa</taxon>
        <taxon>Arthropoda</taxon>
        <taxon>Hexapoda</taxon>
        <taxon>Insecta</taxon>
        <taxon>Pterygota</taxon>
        <taxon>Neoptera</taxon>
        <taxon>Paraneoptera</taxon>
        <taxon>Hemiptera</taxon>
        <taxon>Sternorrhyncha</taxon>
        <taxon>Psylloidea</taxon>
        <taxon>Psyllidae</taxon>
        <taxon>Diaphorininae</taxon>
        <taxon>Diaphorina</taxon>
    </lineage>
</organism>
<evidence type="ECO:0000256" key="2">
    <source>
        <dbReference type="ARBA" id="ARBA00004496"/>
    </source>
</evidence>
<dbReference type="KEGG" id="dci:113471571"/>
<dbReference type="GO" id="GO:0000146">
    <property type="term" value="F:microfilament motor activity"/>
    <property type="evidence" value="ECO:0007669"/>
    <property type="project" value="InterPro"/>
</dbReference>
<accession>A0A3Q0JDM4</accession>
<dbReference type="RefSeq" id="XP_026686612.1">
    <property type="nucleotide sequence ID" value="XM_026830811.1"/>
</dbReference>
<evidence type="ECO:0000313" key="5">
    <source>
        <dbReference type="Proteomes" id="UP000079169"/>
    </source>
</evidence>
<keyword evidence="4" id="KW-0472">Membrane</keyword>
<dbReference type="PaxDb" id="121845-A0A3Q0JDM4"/>